<comment type="caution">
    <text evidence="2">The sequence shown here is derived from an EMBL/GenBank/DDBJ whole genome shotgun (WGS) entry which is preliminary data.</text>
</comment>
<proteinExistence type="predicted"/>
<dbReference type="Proteomes" id="UP000019849">
    <property type="component" value="Unassembled WGS sequence"/>
</dbReference>
<dbReference type="eggNOG" id="COG3964">
    <property type="taxonomic scope" value="Bacteria"/>
</dbReference>
<evidence type="ECO:0000313" key="2">
    <source>
        <dbReference type="EMBL" id="EXL04943.1"/>
    </source>
</evidence>
<evidence type="ECO:0000313" key="3">
    <source>
        <dbReference type="Proteomes" id="UP000019849"/>
    </source>
</evidence>
<evidence type="ECO:0000259" key="1">
    <source>
        <dbReference type="Pfam" id="PF01979"/>
    </source>
</evidence>
<gene>
    <name evidence="2" type="ORF">BG36_08980</name>
</gene>
<dbReference type="Pfam" id="PF01979">
    <property type="entry name" value="Amidohydro_1"/>
    <property type="match status" value="1"/>
</dbReference>
<sequence length="392" mass="43074">MLIKGAKALLTDGFDRVDVRTAGDVISEIGNDLTSDPGEEVIEASGKILTPGLIDMHAHTFTHGFHLALDADVMSATSGVTTFLDAGSAGAVGFPSFYEFIIKKARSRMYAYLNISILGQTISAFHDQSLQENDVRDLAHLPLAEEMLRRYPDVIKGLKVRVYPNMPGLYALEQARHLADKVGLPVMVHLGSAPPFAVDTLALLKRGDIITHPYHGGTDTLLDEKGEIREVFLEARARGIEVDLGMDRFHCDLSTMKKAFDQGFYPDYVSSDLTTLNIDEVTVDLPTCISKCVACGMDLDVALQKATSQVAQKLGITDTVGQISVGHVADLALFDWVDSTEPLIDFFGNKITEAKRLVHVLTIFGGERLRREGQQPKIWDSTKRAVHWANYD</sequence>
<dbReference type="AlphaFoldDB" id="A0A011UGF6"/>
<dbReference type="InterPro" id="IPR020043">
    <property type="entry name" value="Deacetylase_Atu3266-like"/>
</dbReference>
<dbReference type="SUPFAM" id="SSF51338">
    <property type="entry name" value="Composite domain of metallo-dependent hydrolases"/>
    <property type="match status" value="1"/>
</dbReference>
<dbReference type="Gene3D" id="3.20.20.140">
    <property type="entry name" value="Metal-dependent hydrolases"/>
    <property type="match status" value="1"/>
</dbReference>
<dbReference type="PANTHER" id="PTHR42717">
    <property type="entry name" value="DIHYDROOROTASE-RELATED"/>
    <property type="match status" value="1"/>
</dbReference>
<dbReference type="InterPro" id="IPR032466">
    <property type="entry name" value="Metal_Hydrolase"/>
</dbReference>
<dbReference type="InterPro" id="IPR006680">
    <property type="entry name" value="Amidohydro-rel"/>
</dbReference>
<dbReference type="InterPro" id="IPR011059">
    <property type="entry name" value="Metal-dep_hydrolase_composite"/>
</dbReference>
<dbReference type="HOGENOM" id="CLU_036699_2_0_5"/>
<accession>A0A011UGF6</accession>
<dbReference type="PANTHER" id="PTHR42717:SF1">
    <property type="entry name" value="IMIDAZOLONEPROPIONASE AND RELATED AMIDOHYDROLASES"/>
    <property type="match status" value="1"/>
</dbReference>
<organism evidence="2 3">
    <name type="scientific">Aquamicrobium defluvii</name>
    <dbReference type="NCBI Taxonomy" id="69279"/>
    <lineage>
        <taxon>Bacteria</taxon>
        <taxon>Pseudomonadati</taxon>
        <taxon>Pseudomonadota</taxon>
        <taxon>Alphaproteobacteria</taxon>
        <taxon>Hyphomicrobiales</taxon>
        <taxon>Phyllobacteriaceae</taxon>
        <taxon>Aquamicrobium</taxon>
    </lineage>
</organism>
<dbReference type="Gene3D" id="2.30.40.10">
    <property type="entry name" value="Urease, subunit C, domain 1"/>
    <property type="match status" value="1"/>
</dbReference>
<dbReference type="PATRIC" id="fig|69279.3.peg.2898"/>
<feature type="domain" description="Amidohydrolase-related" evidence="1">
    <location>
        <begin position="48"/>
        <end position="344"/>
    </location>
</feature>
<dbReference type="GO" id="GO:0019213">
    <property type="term" value="F:deacetylase activity"/>
    <property type="evidence" value="ECO:0007669"/>
    <property type="project" value="InterPro"/>
</dbReference>
<name>A0A011UGF6_9HYPH</name>
<dbReference type="SUPFAM" id="SSF51556">
    <property type="entry name" value="Metallo-dependent hydrolases"/>
    <property type="match status" value="1"/>
</dbReference>
<dbReference type="RefSeq" id="WP_035027812.1">
    <property type="nucleotide sequence ID" value="NZ_KK073892.1"/>
</dbReference>
<dbReference type="GO" id="GO:0016810">
    <property type="term" value="F:hydrolase activity, acting on carbon-nitrogen (but not peptide) bonds"/>
    <property type="evidence" value="ECO:0007669"/>
    <property type="project" value="InterPro"/>
</dbReference>
<dbReference type="EMBL" id="JENY01000020">
    <property type="protein sequence ID" value="EXL04943.1"/>
    <property type="molecule type" value="Genomic_DNA"/>
</dbReference>
<protein>
    <recommendedName>
        <fullName evidence="1">Amidohydrolase-related domain-containing protein</fullName>
    </recommendedName>
</protein>
<reference evidence="2 3" key="1">
    <citation type="submission" date="2014-02" db="EMBL/GenBank/DDBJ databases">
        <title>Aquamicrobium defluvii Genome sequencing.</title>
        <authorList>
            <person name="Wang X."/>
        </authorList>
    </citation>
    <scope>NUCLEOTIDE SEQUENCE [LARGE SCALE GENOMIC DNA]</scope>
    <source>
        <strain evidence="2 3">W13Z1</strain>
    </source>
</reference>